<evidence type="ECO:0000313" key="1">
    <source>
        <dbReference type="EMBL" id="CAD9372546.1"/>
    </source>
</evidence>
<reference evidence="1" key="1">
    <citation type="submission" date="2021-01" db="EMBL/GenBank/DDBJ databases">
        <authorList>
            <person name="Corre E."/>
            <person name="Pelletier E."/>
            <person name="Niang G."/>
            <person name="Scheremetjew M."/>
            <person name="Finn R."/>
            <person name="Kale V."/>
            <person name="Holt S."/>
            <person name="Cochrane G."/>
            <person name="Meng A."/>
            <person name="Brown T."/>
            <person name="Cohen L."/>
        </authorList>
    </citation>
    <scope>NUCLEOTIDE SEQUENCE</scope>
    <source>
        <strain evidence="1">RCC733</strain>
    </source>
</reference>
<protein>
    <submittedName>
        <fullName evidence="1">Uncharacterized protein</fullName>
    </submittedName>
</protein>
<organism evidence="1">
    <name type="scientific">Pycnococcus provasolii</name>
    <dbReference type="NCBI Taxonomy" id="41880"/>
    <lineage>
        <taxon>Eukaryota</taxon>
        <taxon>Viridiplantae</taxon>
        <taxon>Chlorophyta</taxon>
        <taxon>Pseudoscourfieldiophyceae</taxon>
        <taxon>Pseudoscourfieldiales</taxon>
        <taxon>Pycnococcaceae</taxon>
        <taxon>Pycnococcus</taxon>
    </lineage>
</organism>
<dbReference type="AlphaFoldDB" id="A0A7S2AMS2"/>
<dbReference type="EMBL" id="HBGR01003606">
    <property type="protein sequence ID" value="CAD9372546.1"/>
    <property type="molecule type" value="Transcribed_RNA"/>
</dbReference>
<accession>A0A7S2AMS2</accession>
<name>A0A7S2AMS2_9CHLO</name>
<proteinExistence type="predicted"/>
<gene>
    <name evidence="1" type="ORF">PPRO1471_LOCUS2407</name>
</gene>
<sequence length="104" mass="11268">MPASVPVSDVYGTFVDGMMSCITYQVSEGKCGKENLCVCMYCGGCPFWGWDMCFLGNSPERGDCYLGCSGSSMFVLRVKDKDTVLPNDCCVTATRVPDGQAMSR</sequence>